<dbReference type="RefSeq" id="WP_064584893.1">
    <property type="nucleotide sequence ID" value="NZ_BDGS01000001.1"/>
</dbReference>
<dbReference type="CDD" id="cd07377">
    <property type="entry name" value="WHTH_GntR"/>
    <property type="match status" value="1"/>
</dbReference>
<evidence type="ECO:0000256" key="2">
    <source>
        <dbReference type="ARBA" id="ARBA00023125"/>
    </source>
</evidence>
<dbReference type="InterPro" id="IPR000524">
    <property type="entry name" value="Tscrpt_reg_HTH_GntR"/>
</dbReference>
<dbReference type="PROSITE" id="PS50949">
    <property type="entry name" value="HTH_GNTR"/>
    <property type="match status" value="1"/>
</dbReference>
<dbReference type="InterPro" id="IPR036388">
    <property type="entry name" value="WH-like_DNA-bd_sf"/>
</dbReference>
<dbReference type="Gene3D" id="1.20.120.530">
    <property type="entry name" value="GntR ligand-binding domain-like"/>
    <property type="match status" value="1"/>
</dbReference>
<evidence type="ECO:0000313" key="6">
    <source>
        <dbReference type="EMBL" id="MDF3843282.1"/>
    </source>
</evidence>
<sequence length="233" mass="25575">MFSSSKLVNSVVQKLLETIEQGRWAAGQMLPGQRELAEQLEISRPSLREAITVLETLGVVRSLPGKGVMVLERDENALREIRAPATATLEDVLQLRYALEPFIAGLVAQSIDGDSLGRLRLLLLDMREAVEDGRAAAVVEAYNSFHRKLVALTSNPIFLSVSQQIAGALEQSDHLIQRNAAHAEELLAEHEAIVRAIRQHDSEGASQAMRQHILNEGLRLNLALRVPEAGTGR</sequence>
<dbReference type="Pfam" id="PF00392">
    <property type="entry name" value="GntR"/>
    <property type="match status" value="1"/>
</dbReference>
<keyword evidence="3" id="KW-0804">Transcription</keyword>
<dbReference type="EMBL" id="CP015878">
    <property type="protein sequence ID" value="ANI18172.1"/>
    <property type="molecule type" value="Genomic_DNA"/>
</dbReference>
<dbReference type="SUPFAM" id="SSF46785">
    <property type="entry name" value="Winged helix' DNA-binding domain"/>
    <property type="match status" value="1"/>
</dbReference>
<dbReference type="Gene3D" id="1.10.10.10">
    <property type="entry name" value="Winged helix-like DNA-binding domain superfamily/Winged helix DNA-binding domain"/>
    <property type="match status" value="1"/>
</dbReference>
<dbReference type="SMART" id="SM00895">
    <property type="entry name" value="FCD"/>
    <property type="match status" value="1"/>
</dbReference>
<evidence type="ECO:0000256" key="1">
    <source>
        <dbReference type="ARBA" id="ARBA00023015"/>
    </source>
</evidence>
<dbReference type="SUPFAM" id="SSF48008">
    <property type="entry name" value="GntR ligand-binding domain-like"/>
    <property type="match status" value="1"/>
</dbReference>
<evidence type="ECO:0000259" key="4">
    <source>
        <dbReference type="PROSITE" id="PS50949"/>
    </source>
</evidence>
<keyword evidence="2" id="KW-0238">DNA-binding</keyword>
<dbReference type="Proteomes" id="UP000077748">
    <property type="component" value="Chromosome"/>
</dbReference>
<dbReference type="EMBL" id="JARJLR010000265">
    <property type="protein sequence ID" value="MDF3843282.1"/>
    <property type="molecule type" value="Genomic_DNA"/>
</dbReference>
<gene>
    <name evidence="5" type="ORF">A9C11_31035</name>
    <name evidence="6" type="ORF">P3W55_16330</name>
</gene>
<organism evidence="5 7">
    <name type="scientific">Pseudomonas citronellolis</name>
    <dbReference type="NCBI Taxonomy" id="53408"/>
    <lineage>
        <taxon>Bacteria</taxon>
        <taxon>Pseudomonadati</taxon>
        <taxon>Pseudomonadota</taxon>
        <taxon>Gammaproteobacteria</taxon>
        <taxon>Pseudomonadales</taxon>
        <taxon>Pseudomonadaceae</taxon>
        <taxon>Pseudomonas</taxon>
    </lineage>
</organism>
<dbReference type="InterPro" id="IPR036390">
    <property type="entry name" value="WH_DNA-bd_sf"/>
</dbReference>
<reference evidence="6" key="2">
    <citation type="submission" date="2023-03" db="EMBL/GenBank/DDBJ databases">
        <title>Draft assemblies of triclosan tolerant bacteria isolated from returned activated sludge.</title>
        <authorList>
            <person name="Van Hamelsveld S."/>
        </authorList>
    </citation>
    <scope>NUCLEOTIDE SEQUENCE</scope>
    <source>
        <strain evidence="6">GW210015_S63</strain>
    </source>
</reference>
<dbReference type="SMART" id="SM00345">
    <property type="entry name" value="HTH_GNTR"/>
    <property type="match status" value="1"/>
</dbReference>
<dbReference type="PANTHER" id="PTHR43537:SF51">
    <property type="entry name" value="HTH-TYPE TRANSCRIPTIONAL REGULATOR LGOR-RELATED"/>
    <property type="match status" value="1"/>
</dbReference>
<dbReference type="AlphaFoldDB" id="A0A1A9KKX6"/>
<evidence type="ECO:0000313" key="5">
    <source>
        <dbReference type="EMBL" id="ANI18172.1"/>
    </source>
</evidence>
<dbReference type="GO" id="GO:0003677">
    <property type="term" value="F:DNA binding"/>
    <property type="evidence" value="ECO:0007669"/>
    <property type="project" value="UniProtKB-KW"/>
</dbReference>
<keyword evidence="1" id="KW-0805">Transcription regulation</keyword>
<reference evidence="5 7" key="1">
    <citation type="submission" date="2016-05" db="EMBL/GenBank/DDBJ databases">
        <title>Genome Sequence of Pseudomonas citronellolis Strain SJTE-3, an Estrogens and Persistent Organic Pollutants degradation strain.</title>
        <authorList>
            <person name="Liang R."/>
        </authorList>
    </citation>
    <scope>NUCLEOTIDE SEQUENCE [LARGE SCALE GENOMIC DNA]</scope>
    <source>
        <strain evidence="5 7">SJTE-3</strain>
    </source>
</reference>
<dbReference type="GO" id="GO:0003700">
    <property type="term" value="F:DNA-binding transcription factor activity"/>
    <property type="evidence" value="ECO:0007669"/>
    <property type="project" value="InterPro"/>
</dbReference>
<feature type="domain" description="HTH gntR-type" evidence="4">
    <location>
        <begin position="5"/>
        <end position="73"/>
    </location>
</feature>
<dbReference type="PANTHER" id="PTHR43537">
    <property type="entry name" value="TRANSCRIPTIONAL REGULATOR, GNTR FAMILY"/>
    <property type="match status" value="1"/>
</dbReference>
<dbReference type="Proteomes" id="UP001220662">
    <property type="component" value="Unassembled WGS sequence"/>
</dbReference>
<dbReference type="PRINTS" id="PR00035">
    <property type="entry name" value="HTHGNTR"/>
</dbReference>
<evidence type="ECO:0000256" key="3">
    <source>
        <dbReference type="ARBA" id="ARBA00023163"/>
    </source>
</evidence>
<name>A0A1A9KKX6_9PSED</name>
<accession>A0A1A9KKX6</accession>
<evidence type="ECO:0000313" key="7">
    <source>
        <dbReference type="Proteomes" id="UP000077748"/>
    </source>
</evidence>
<protein>
    <submittedName>
        <fullName evidence="5 6">GntR family transcriptional regulator</fullName>
    </submittedName>
</protein>
<dbReference type="InterPro" id="IPR011711">
    <property type="entry name" value="GntR_C"/>
</dbReference>
<dbReference type="Pfam" id="PF07729">
    <property type="entry name" value="FCD"/>
    <property type="match status" value="1"/>
</dbReference>
<dbReference type="InterPro" id="IPR008920">
    <property type="entry name" value="TF_FadR/GntR_C"/>
</dbReference>
<proteinExistence type="predicted"/>